<gene>
    <name evidence="1" type="ORF">AFUS01_LOCUS2533</name>
</gene>
<comment type="caution">
    <text evidence="1">The sequence shown here is derived from an EMBL/GenBank/DDBJ whole genome shotgun (WGS) entry which is preliminary data.</text>
</comment>
<evidence type="ECO:0000313" key="2">
    <source>
        <dbReference type="Proteomes" id="UP000708208"/>
    </source>
</evidence>
<protein>
    <submittedName>
        <fullName evidence="1">Uncharacterized protein</fullName>
    </submittedName>
</protein>
<dbReference type="Proteomes" id="UP000708208">
    <property type="component" value="Unassembled WGS sequence"/>
</dbReference>
<sequence>MARETRGLPYLKRFNSLKWDTVEERVRKLYLTEAYKIINGKYNVDHGKFFAICEGARRPPQLFKSKFKRNARGGFLTNRVINDWNRLGSEVKTSEIVMEFKRKLAKCI</sequence>
<accession>A0A8J2NKD0</accession>
<proteinExistence type="predicted"/>
<dbReference type="OrthoDB" id="10242410at2759"/>
<name>A0A8J2NKD0_9HEXA</name>
<dbReference type="AlphaFoldDB" id="A0A8J2NKD0"/>
<dbReference type="EMBL" id="CAJVCH010014461">
    <property type="protein sequence ID" value="CAG7678287.1"/>
    <property type="molecule type" value="Genomic_DNA"/>
</dbReference>
<reference evidence="1" key="1">
    <citation type="submission" date="2021-06" db="EMBL/GenBank/DDBJ databases">
        <authorList>
            <person name="Hodson N. C."/>
            <person name="Mongue J. A."/>
            <person name="Jaron S. K."/>
        </authorList>
    </citation>
    <scope>NUCLEOTIDE SEQUENCE</scope>
</reference>
<organism evidence="1 2">
    <name type="scientific">Allacma fusca</name>
    <dbReference type="NCBI Taxonomy" id="39272"/>
    <lineage>
        <taxon>Eukaryota</taxon>
        <taxon>Metazoa</taxon>
        <taxon>Ecdysozoa</taxon>
        <taxon>Arthropoda</taxon>
        <taxon>Hexapoda</taxon>
        <taxon>Collembola</taxon>
        <taxon>Symphypleona</taxon>
        <taxon>Sminthuridae</taxon>
        <taxon>Allacma</taxon>
    </lineage>
</organism>
<keyword evidence="2" id="KW-1185">Reference proteome</keyword>
<evidence type="ECO:0000313" key="1">
    <source>
        <dbReference type="EMBL" id="CAG7678287.1"/>
    </source>
</evidence>